<sequence length="185" mass="20112">MLGEFGRLAQLSQNATAQLQLGDPFKEAADLNESQWDEDEAGDVLNETSWDDDEDGEDEERENGFEMPLIALPAIGAAQNKLRGSWGCCSSFKGTFSPSTARLQYESCFSLTYYGRLICFGSMVPGNVGSLGVGSPLTYVVGCRPRNSNTPCGGKAPSPASPQRRSLRRLHPDGRRRGTLGNVFR</sequence>
<evidence type="ECO:0000256" key="1">
    <source>
        <dbReference type="SAM" id="MobiDB-lite"/>
    </source>
</evidence>
<accession>A0A9P1DU89</accession>
<evidence type="ECO:0000313" key="4">
    <source>
        <dbReference type="Proteomes" id="UP001152797"/>
    </source>
</evidence>
<feature type="region of interest" description="Disordered" evidence="1">
    <location>
        <begin position="149"/>
        <end position="185"/>
    </location>
</feature>
<dbReference type="Proteomes" id="UP001152797">
    <property type="component" value="Unassembled WGS sequence"/>
</dbReference>
<evidence type="ECO:0000313" key="2">
    <source>
        <dbReference type="EMBL" id="CAI4016400.1"/>
    </source>
</evidence>
<dbReference type="EMBL" id="CAMXCT030006582">
    <property type="protein sequence ID" value="CAL4803712.1"/>
    <property type="molecule type" value="Genomic_DNA"/>
</dbReference>
<feature type="compositionally biased region" description="Acidic residues" evidence="1">
    <location>
        <begin position="49"/>
        <end position="61"/>
    </location>
</feature>
<keyword evidence="4" id="KW-1185">Reference proteome</keyword>
<organism evidence="2">
    <name type="scientific">Cladocopium goreaui</name>
    <dbReference type="NCBI Taxonomy" id="2562237"/>
    <lineage>
        <taxon>Eukaryota</taxon>
        <taxon>Sar</taxon>
        <taxon>Alveolata</taxon>
        <taxon>Dinophyceae</taxon>
        <taxon>Suessiales</taxon>
        <taxon>Symbiodiniaceae</taxon>
        <taxon>Cladocopium</taxon>
    </lineage>
</organism>
<protein>
    <submittedName>
        <fullName evidence="2">Uncharacterized protein</fullName>
    </submittedName>
</protein>
<feature type="region of interest" description="Disordered" evidence="1">
    <location>
        <begin position="28"/>
        <end position="62"/>
    </location>
</feature>
<reference evidence="2" key="1">
    <citation type="submission" date="2022-10" db="EMBL/GenBank/DDBJ databases">
        <authorList>
            <person name="Chen Y."/>
            <person name="Dougan E. K."/>
            <person name="Chan C."/>
            <person name="Rhodes N."/>
            <person name="Thang M."/>
        </authorList>
    </citation>
    <scope>NUCLEOTIDE SEQUENCE</scope>
</reference>
<proteinExistence type="predicted"/>
<dbReference type="EMBL" id="CAMXCT010006582">
    <property type="protein sequence ID" value="CAI4016400.1"/>
    <property type="molecule type" value="Genomic_DNA"/>
</dbReference>
<name>A0A9P1DU89_9DINO</name>
<dbReference type="AlphaFoldDB" id="A0A9P1DU89"/>
<reference evidence="3 4" key="2">
    <citation type="submission" date="2024-05" db="EMBL/GenBank/DDBJ databases">
        <authorList>
            <person name="Chen Y."/>
            <person name="Shah S."/>
            <person name="Dougan E. K."/>
            <person name="Thang M."/>
            <person name="Chan C."/>
        </authorList>
    </citation>
    <scope>NUCLEOTIDE SEQUENCE [LARGE SCALE GENOMIC DNA]</scope>
</reference>
<gene>
    <name evidence="2" type="ORF">C1SCF055_LOCUS41147</name>
</gene>
<dbReference type="EMBL" id="CAMXCT020006582">
    <property type="protein sequence ID" value="CAL1169775.1"/>
    <property type="molecule type" value="Genomic_DNA"/>
</dbReference>
<evidence type="ECO:0000313" key="3">
    <source>
        <dbReference type="EMBL" id="CAL4803712.1"/>
    </source>
</evidence>
<comment type="caution">
    <text evidence="2">The sequence shown here is derived from an EMBL/GenBank/DDBJ whole genome shotgun (WGS) entry which is preliminary data.</text>
</comment>